<proteinExistence type="predicted"/>
<evidence type="ECO:0000313" key="1">
    <source>
        <dbReference type="EMBL" id="KAK8778318.1"/>
    </source>
</evidence>
<dbReference type="Proteomes" id="UP001321473">
    <property type="component" value="Unassembled WGS sequence"/>
</dbReference>
<accession>A0AAQ4EUR6</accession>
<protein>
    <submittedName>
        <fullName evidence="1">Uncharacterized protein</fullName>
    </submittedName>
</protein>
<organism evidence="1 2">
    <name type="scientific">Amblyomma americanum</name>
    <name type="common">Lone star tick</name>
    <dbReference type="NCBI Taxonomy" id="6943"/>
    <lineage>
        <taxon>Eukaryota</taxon>
        <taxon>Metazoa</taxon>
        <taxon>Ecdysozoa</taxon>
        <taxon>Arthropoda</taxon>
        <taxon>Chelicerata</taxon>
        <taxon>Arachnida</taxon>
        <taxon>Acari</taxon>
        <taxon>Parasitiformes</taxon>
        <taxon>Ixodida</taxon>
        <taxon>Ixodoidea</taxon>
        <taxon>Ixodidae</taxon>
        <taxon>Amblyomminae</taxon>
        <taxon>Amblyomma</taxon>
    </lineage>
</organism>
<comment type="caution">
    <text evidence="1">The sequence shown here is derived from an EMBL/GenBank/DDBJ whole genome shotgun (WGS) entry which is preliminary data.</text>
</comment>
<dbReference type="AlphaFoldDB" id="A0AAQ4EUR6"/>
<keyword evidence="2" id="KW-1185">Reference proteome</keyword>
<dbReference type="EMBL" id="JARKHS020010879">
    <property type="protein sequence ID" value="KAK8778318.1"/>
    <property type="molecule type" value="Genomic_DNA"/>
</dbReference>
<sequence>MNSVQLYVDGKYFKCELKNEELETLQAHPSKVQEFIATLQDGQETFTADDLAEGEPSGKEFVSVWDDKATRLLLKKVALYMPDVGLLKKFTDKKSMRAAIAAEVETVARKKRTALQCENCFKTVKNYAVATVDCSVCP</sequence>
<name>A0AAQ4EUR6_AMBAM</name>
<evidence type="ECO:0000313" key="2">
    <source>
        <dbReference type="Proteomes" id="UP001321473"/>
    </source>
</evidence>
<reference evidence="1 2" key="1">
    <citation type="journal article" date="2023" name="Arcadia Sci">
        <title>De novo assembly of a long-read Amblyomma americanum tick genome.</title>
        <authorList>
            <person name="Chou S."/>
            <person name="Poskanzer K.E."/>
            <person name="Rollins M."/>
            <person name="Thuy-Boun P.S."/>
        </authorList>
    </citation>
    <scope>NUCLEOTIDE SEQUENCE [LARGE SCALE GENOMIC DNA]</scope>
    <source>
        <strain evidence="1">F_SG_1</strain>
        <tissue evidence="1">Salivary glands</tissue>
    </source>
</reference>
<gene>
    <name evidence="1" type="ORF">V5799_020341</name>
</gene>